<reference evidence="3 4" key="1">
    <citation type="submission" date="2019-02" db="EMBL/GenBank/DDBJ databases">
        <title>Deep-cultivation of Planctomycetes and their phenomic and genomic characterization uncovers novel biology.</title>
        <authorList>
            <person name="Wiegand S."/>
            <person name="Jogler M."/>
            <person name="Boedeker C."/>
            <person name="Pinto D."/>
            <person name="Vollmers J."/>
            <person name="Rivas-Marin E."/>
            <person name="Kohn T."/>
            <person name="Peeters S.H."/>
            <person name="Heuer A."/>
            <person name="Rast P."/>
            <person name="Oberbeckmann S."/>
            <person name="Bunk B."/>
            <person name="Jeske O."/>
            <person name="Meyerdierks A."/>
            <person name="Storesund J.E."/>
            <person name="Kallscheuer N."/>
            <person name="Luecker S."/>
            <person name="Lage O.M."/>
            <person name="Pohl T."/>
            <person name="Merkel B.J."/>
            <person name="Hornburger P."/>
            <person name="Mueller R.-W."/>
            <person name="Bruemmer F."/>
            <person name="Labrenz M."/>
            <person name="Spormann A.M."/>
            <person name="Op Den Camp H."/>
            <person name="Overmann J."/>
            <person name="Amann R."/>
            <person name="Jetten M.S.M."/>
            <person name="Mascher T."/>
            <person name="Medema M.H."/>
            <person name="Devos D.P."/>
            <person name="Kaster A.-K."/>
            <person name="Ovreas L."/>
            <person name="Rohde M."/>
            <person name="Galperin M.Y."/>
            <person name="Jogler C."/>
        </authorList>
    </citation>
    <scope>NUCLEOTIDE SEQUENCE [LARGE SCALE GENOMIC DNA]</scope>
    <source>
        <strain evidence="3 4">CA13</strain>
    </source>
</reference>
<dbReference type="EMBL" id="SJPJ01000001">
    <property type="protein sequence ID" value="TWT81247.1"/>
    <property type="molecule type" value="Genomic_DNA"/>
</dbReference>
<feature type="domain" description="SnoaL-like" evidence="2">
    <location>
        <begin position="43"/>
        <end position="143"/>
    </location>
</feature>
<accession>A0A5C5Z2S4</accession>
<dbReference type="AlphaFoldDB" id="A0A5C5Z2S4"/>
<dbReference type="InterPro" id="IPR011944">
    <property type="entry name" value="Steroid_delta5-4_isomerase"/>
</dbReference>
<feature type="signal peptide" evidence="1">
    <location>
        <begin position="1"/>
        <end position="24"/>
    </location>
</feature>
<keyword evidence="4" id="KW-1185">Reference proteome</keyword>
<organism evidence="3 4">
    <name type="scientific">Novipirellula herctigrandis</name>
    <dbReference type="NCBI Taxonomy" id="2527986"/>
    <lineage>
        <taxon>Bacteria</taxon>
        <taxon>Pseudomonadati</taxon>
        <taxon>Planctomycetota</taxon>
        <taxon>Planctomycetia</taxon>
        <taxon>Pirellulales</taxon>
        <taxon>Pirellulaceae</taxon>
        <taxon>Novipirellula</taxon>
    </lineage>
</organism>
<comment type="caution">
    <text evidence="3">The sequence shown here is derived from an EMBL/GenBank/DDBJ whole genome shotgun (WGS) entry which is preliminary data.</text>
</comment>
<name>A0A5C5Z2S4_9BACT</name>
<dbReference type="Proteomes" id="UP000315010">
    <property type="component" value="Unassembled WGS sequence"/>
</dbReference>
<evidence type="ECO:0000259" key="2">
    <source>
        <dbReference type="Pfam" id="PF12680"/>
    </source>
</evidence>
<gene>
    <name evidence="3" type="ORF">CA13_26980</name>
</gene>
<evidence type="ECO:0000256" key="1">
    <source>
        <dbReference type="SAM" id="SignalP"/>
    </source>
</evidence>
<dbReference type="Pfam" id="PF12680">
    <property type="entry name" value="SnoaL_2"/>
    <property type="match status" value="1"/>
</dbReference>
<keyword evidence="1" id="KW-0732">Signal</keyword>
<feature type="chain" id="PRO_5022966828" evidence="1">
    <location>
        <begin position="25"/>
        <end position="300"/>
    </location>
</feature>
<protein>
    <submittedName>
        <fullName evidence="3">SnoaL-like domain protein</fullName>
    </submittedName>
</protein>
<dbReference type="RefSeq" id="WP_146397072.1">
    <property type="nucleotide sequence ID" value="NZ_SJPJ01000001.1"/>
</dbReference>
<dbReference type="OrthoDB" id="263788at2"/>
<dbReference type="InterPro" id="IPR032710">
    <property type="entry name" value="NTF2-like_dom_sf"/>
</dbReference>
<evidence type="ECO:0000313" key="4">
    <source>
        <dbReference type="Proteomes" id="UP000315010"/>
    </source>
</evidence>
<dbReference type="NCBIfam" id="TIGR02246">
    <property type="entry name" value="SgcJ/EcaC family oxidoreductase"/>
    <property type="match status" value="1"/>
</dbReference>
<evidence type="ECO:0000313" key="3">
    <source>
        <dbReference type="EMBL" id="TWT81247.1"/>
    </source>
</evidence>
<proteinExistence type="predicted"/>
<dbReference type="SUPFAM" id="SSF54427">
    <property type="entry name" value="NTF2-like"/>
    <property type="match status" value="1"/>
</dbReference>
<sequence precursor="true">MIRSLTYLKIGLAAVLLTPVLLTGQDVPGQASDEAAVRKAGTNYVEAFNKRDAETLASYWSPEAVYVNRISGERVVGREAIAAQFKSLFENAANLKLTVDVESIQFVSPNVAAEHGTAKFLSPDAEPEETEYSAVYVRRDGKWLLDRVTDKASPPRSASYEQLKGLEWFIGSWVDQDENIRIVTDCSWTKNKNYLVRKFSVSAGDKVELSGMQVIGWDAASKQIRSWTFDSDGGFAQGKWSKSKDRWYVHKKGTTAAGETTTAVNHVTPVDDATFAFQSTQRTLAGELLPNIDEVLVVRQ</sequence>
<dbReference type="InterPro" id="IPR037401">
    <property type="entry name" value="SnoaL-like"/>
</dbReference>
<dbReference type="Gene3D" id="3.10.450.50">
    <property type="match status" value="1"/>
</dbReference>